<dbReference type="InterPro" id="IPR037026">
    <property type="entry name" value="Vgr_OB-fold_dom_sf"/>
</dbReference>
<evidence type="ECO:0008006" key="7">
    <source>
        <dbReference type="Google" id="ProtNLM"/>
    </source>
</evidence>
<dbReference type="InterPro" id="IPR018769">
    <property type="entry name" value="VgrG2_DUF2345"/>
</dbReference>
<keyword evidence="6" id="KW-1185">Reference proteome</keyword>
<dbReference type="Proteomes" id="UP001647436">
    <property type="component" value="Unassembled WGS sequence"/>
</dbReference>
<dbReference type="InterPro" id="IPR017847">
    <property type="entry name" value="T6SS_RhsGE_Vgr_subset"/>
</dbReference>
<feature type="domain" description="Gp5/Type VI secretion system Vgr protein OB-fold" evidence="2">
    <location>
        <begin position="476"/>
        <end position="525"/>
    </location>
</feature>
<evidence type="ECO:0000259" key="3">
    <source>
        <dbReference type="Pfam" id="PF10106"/>
    </source>
</evidence>
<comment type="similarity">
    <text evidence="1">Belongs to the VgrG protein family.</text>
</comment>
<name>A0ABS5LZA8_9BURK</name>
<dbReference type="Gene3D" id="2.40.50.230">
    <property type="entry name" value="Gp5 N-terminal domain"/>
    <property type="match status" value="1"/>
</dbReference>
<evidence type="ECO:0000259" key="4">
    <source>
        <dbReference type="Pfam" id="PF13296"/>
    </source>
</evidence>
<dbReference type="Pfam" id="PF13296">
    <property type="entry name" value="T6SS_Vgr"/>
    <property type="match status" value="1"/>
</dbReference>
<reference evidence="5 6" key="1">
    <citation type="submission" date="2020-03" db="EMBL/GenBank/DDBJ databases">
        <title>The role of nitrogen metabolism on polyethylene biodegradation.</title>
        <authorList>
            <person name="Peixoto J."/>
            <person name="Vizzotto C.S."/>
            <person name="Ramos A."/>
            <person name="Alves G."/>
            <person name="Steindorff A."/>
            <person name="Kruger R."/>
        </authorList>
    </citation>
    <scope>NUCLEOTIDE SEQUENCE [LARGE SCALE GENOMIC DNA]</scope>
    <source>
        <strain evidence="5 6">PE63</strain>
    </source>
</reference>
<comment type="caution">
    <text evidence="5">The sequence shown here is derived from an EMBL/GenBank/DDBJ whole genome shotgun (WGS) entry which is preliminary data.</text>
</comment>
<feature type="domain" description="DUF2345" evidence="3">
    <location>
        <begin position="693"/>
        <end position="838"/>
    </location>
</feature>
<dbReference type="SUPFAM" id="SSF69279">
    <property type="entry name" value="Phage tail proteins"/>
    <property type="match status" value="2"/>
</dbReference>
<dbReference type="InterPro" id="IPR006531">
    <property type="entry name" value="Gp5/Vgr_OB"/>
</dbReference>
<dbReference type="NCBIfam" id="TIGR03361">
    <property type="entry name" value="VI_Rhs_Vgr"/>
    <property type="match status" value="1"/>
</dbReference>
<dbReference type="Gene3D" id="4.10.220.110">
    <property type="match status" value="1"/>
</dbReference>
<dbReference type="Pfam" id="PF10106">
    <property type="entry name" value="DUF2345"/>
    <property type="match status" value="1"/>
</dbReference>
<evidence type="ECO:0000256" key="1">
    <source>
        <dbReference type="ARBA" id="ARBA00005558"/>
    </source>
</evidence>
<dbReference type="Gene3D" id="3.55.50.10">
    <property type="entry name" value="Baseplate protein-like domains"/>
    <property type="match status" value="1"/>
</dbReference>
<dbReference type="Pfam" id="PF05954">
    <property type="entry name" value="Phage_GPD"/>
    <property type="match status" value="1"/>
</dbReference>
<organism evidence="5 6">
    <name type="scientific">Comamonas brasiliensis</name>
    <dbReference type="NCBI Taxonomy" id="1812482"/>
    <lineage>
        <taxon>Bacteria</taxon>
        <taxon>Pseudomonadati</taxon>
        <taxon>Pseudomonadota</taxon>
        <taxon>Betaproteobacteria</taxon>
        <taxon>Burkholderiales</taxon>
        <taxon>Comamonadaceae</taxon>
        <taxon>Comamonas</taxon>
    </lineage>
</organism>
<sequence>MLDQSQRAIRLHWGSRQDQLGHMLTLQRLDIHEGLCTGIEGYLTCLSPDSEFPLHSLLGLPLSVQIVTDTGNLHPINALVTKVQAGQSDGSLASYQLSIGDALSILEKRLNSRIFRGMRVPDILATILREWQQRSPVLAQALDFELLLQQEQYPAREQTRQADESDAAFIRRLCRREGIFWFCKPGMRTGAQSDAGALPMHTLVFCDDPMKLGASPAARLRYHRDAATEQRDSITLWSAARSLRPGSIRRTSWDYKSGQLEEVIQQTLIDQGDSGNDLAHLLSDSFMDVPHAGNSRADFERLGKIRIQAHEQGAHSILGVSGVRNAQVGTWFELAEHPEVDKLEAEQRQFIVTSLRHRAQNNLPKTLDERAQALFEASHWRFGQPWHQDKAADGHVAGSVSTRYENTFTCVTRGLPLTPVYDPRIDLPRVHPTTALVVGPEGEEVHCDELGRIKVQLLGLQAEDHAHAHGAGTSASERDSAWVRTSSSWAGPGYGHDTLPRAGMEVLIDHLHGDPDKMFVAGVLHNGPNMPATFSHKGGLPGNRYLSGVKTKEIKGQRYNQLRFDDTAGQISSQLASEHGHSQLNLGYLTHPREEGLGQARGQGAELRSDAHVAIRSGRALLVSAWQRLGANQDQLAREECLALMQECVQLFTSLSDYAAGHQGMAMHTQPQQALSEAIRNWPQGGTDNTAADPDTQAAIAITAPAGISLATPKSVTNHAGDNIDLVAQQHLQMSSGQRVNVHAGHGVFLFAHEEGLSAIANQGPVKVQSQAADTQIDSAKSIKLTAAGGQLSGMASEQVVFVTSGGAYLKLDGGNIEIGGPGSFTVKTASHSWMGAASMSTDLPRFDKAPLGREFKLVRASDGKELAGYQGEVRNAAGELLSSGATDGSGKLGPLKSEQFEKLDIRFFKKDAP</sequence>
<evidence type="ECO:0000313" key="5">
    <source>
        <dbReference type="EMBL" id="MBS3021596.1"/>
    </source>
</evidence>
<dbReference type="Pfam" id="PF04717">
    <property type="entry name" value="Phage_base_V"/>
    <property type="match status" value="1"/>
</dbReference>
<dbReference type="InterPro" id="IPR006533">
    <property type="entry name" value="T6SS_Vgr_RhsGE"/>
</dbReference>
<dbReference type="Gene3D" id="2.30.110.50">
    <property type="match status" value="1"/>
</dbReference>
<dbReference type="NCBIfam" id="TIGR01646">
    <property type="entry name" value="vgr_GE"/>
    <property type="match status" value="1"/>
</dbReference>
<protein>
    <recommendedName>
        <fullName evidence="7">Type VI secretion system tip protein VgrG</fullName>
    </recommendedName>
</protein>
<accession>A0ABS5LZA8</accession>
<dbReference type="SUPFAM" id="SSF69255">
    <property type="entry name" value="gp5 N-terminal domain-like"/>
    <property type="match status" value="1"/>
</dbReference>
<feature type="domain" description="Putative type VI secretion system Rhs element associated Vgr" evidence="4">
    <location>
        <begin position="552"/>
        <end position="659"/>
    </location>
</feature>
<proteinExistence type="inferred from homology"/>
<evidence type="ECO:0000313" key="6">
    <source>
        <dbReference type="Proteomes" id="UP001647436"/>
    </source>
</evidence>
<dbReference type="EMBL" id="JAANES010000006">
    <property type="protein sequence ID" value="MBS3021596.1"/>
    <property type="molecule type" value="Genomic_DNA"/>
</dbReference>
<gene>
    <name evidence="5" type="ORF">DJFAAGMI_04369</name>
</gene>
<evidence type="ECO:0000259" key="2">
    <source>
        <dbReference type="Pfam" id="PF04717"/>
    </source>
</evidence>
<dbReference type="InterPro" id="IPR028244">
    <property type="entry name" value="T6SS_Rhs_Vgr_dom"/>
</dbReference>